<gene>
    <name evidence="1" type="ORF">U0035_16000</name>
</gene>
<evidence type="ECO:0000313" key="2">
    <source>
        <dbReference type="Proteomes" id="UP001325680"/>
    </source>
</evidence>
<organism evidence="1 2">
    <name type="scientific">Niabella yanshanensis</name>
    <dbReference type="NCBI Taxonomy" id="577386"/>
    <lineage>
        <taxon>Bacteria</taxon>
        <taxon>Pseudomonadati</taxon>
        <taxon>Bacteroidota</taxon>
        <taxon>Chitinophagia</taxon>
        <taxon>Chitinophagales</taxon>
        <taxon>Chitinophagaceae</taxon>
        <taxon>Niabella</taxon>
    </lineage>
</organism>
<sequence length="62" mass="7184">MSVLEKKAIAFEKLAAIKDEAEIDEILQYLESLNKKNEEIDLSKNIESISQRYDSTLRRLAQ</sequence>
<protein>
    <submittedName>
        <fullName evidence="1">Uncharacterized protein</fullName>
    </submittedName>
</protein>
<name>A0ABZ0W374_9BACT</name>
<dbReference type="Proteomes" id="UP001325680">
    <property type="component" value="Chromosome"/>
</dbReference>
<proteinExistence type="predicted"/>
<reference evidence="1 2" key="1">
    <citation type="submission" date="2023-12" db="EMBL/GenBank/DDBJ databases">
        <title>Genome sequencing and assembly of bacterial species from a model synthetic community.</title>
        <authorList>
            <person name="Hogle S.L."/>
        </authorList>
    </citation>
    <scope>NUCLEOTIDE SEQUENCE [LARGE SCALE GENOMIC DNA]</scope>
    <source>
        <strain evidence="1 2">HAMBI_3031</strain>
    </source>
</reference>
<accession>A0ABZ0W374</accession>
<dbReference type="EMBL" id="CP139960">
    <property type="protein sequence ID" value="WQD37174.1"/>
    <property type="molecule type" value="Genomic_DNA"/>
</dbReference>
<evidence type="ECO:0000313" key="1">
    <source>
        <dbReference type="EMBL" id="WQD37174.1"/>
    </source>
</evidence>
<keyword evidence="2" id="KW-1185">Reference proteome</keyword>
<dbReference type="RefSeq" id="WP_114793023.1">
    <property type="nucleotide sequence ID" value="NZ_CP139960.1"/>
</dbReference>